<dbReference type="AlphaFoldDB" id="A0A318HSM2"/>
<evidence type="ECO:0000313" key="2">
    <source>
        <dbReference type="Proteomes" id="UP000248314"/>
    </source>
</evidence>
<evidence type="ECO:0000313" key="1">
    <source>
        <dbReference type="EMBL" id="PXX21163.1"/>
    </source>
</evidence>
<dbReference type="RefSeq" id="WP_025816086.1">
    <property type="nucleotide sequence ID" value="NZ_BAIZ01000018.1"/>
</dbReference>
<reference evidence="1 2" key="1">
    <citation type="submission" date="2018-05" db="EMBL/GenBank/DDBJ databases">
        <title>Genomic Encyclopedia of Type Strains, Phase I: the one thousand microbial genomes (KMG-I) project.</title>
        <authorList>
            <person name="Kyrpides N."/>
        </authorList>
    </citation>
    <scope>NUCLEOTIDE SEQUENCE [LARGE SCALE GENOMIC DNA]</scope>
    <source>
        <strain evidence="1 2">DSM 15611</strain>
    </source>
</reference>
<comment type="caution">
    <text evidence="1">The sequence shown here is derived from an EMBL/GenBank/DDBJ whole genome shotgun (WGS) entry which is preliminary data.</text>
</comment>
<accession>A0A318HSM2</accession>
<dbReference type="Proteomes" id="UP000248314">
    <property type="component" value="Unassembled WGS sequence"/>
</dbReference>
<gene>
    <name evidence="1" type="ORF">EJ73_01933</name>
</gene>
<dbReference type="EMBL" id="QJJX01000023">
    <property type="protein sequence ID" value="PXX21163.1"/>
    <property type="molecule type" value="Genomic_DNA"/>
</dbReference>
<organism evidence="1 2">
    <name type="scientific">Hoylesella shahii DSM 15611 = JCM 12083</name>
    <dbReference type="NCBI Taxonomy" id="1122991"/>
    <lineage>
        <taxon>Bacteria</taxon>
        <taxon>Pseudomonadati</taxon>
        <taxon>Bacteroidota</taxon>
        <taxon>Bacteroidia</taxon>
        <taxon>Bacteroidales</taxon>
        <taxon>Prevotellaceae</taxon>
        <taxon>Hoylesella</taxon>
    </lineage>
</organism>
<keyword evidence="2" id="KW-1185">Reference proteome</keyword>
<proteinExistence type="predicted"/>
<sequence length="65" mass="7557">MALLEPSLIIEKQAKKVKKSANKCKFHSKKGQIGLMKFRVYNQTRKAKWCKMQVLFSKIDKTKDG</sequence>
<name>A0A318HSM2_9BACT</name>
<protein>
    <submittedName>
        <fullName evidence="1">Uncharacterized protein</fullName>
    </submittedName>
</protein>